<evidence type="ECO:0000259" key="2">
    <source>
        <dbReference type="Pfam" id="PF19313"/>
    </source>
</evidence>
<dbReference type="GO" id="GO:0030246">
    <property type="term" value="F:carbohydrate binding"/>
    <property type="evidence" value="ECO:0007669"/>
    <property type="project" value="InterPro"/>
</dbReference>
<dbReference type="Gene3D" id="2.60.40.1190">
    <property type="match status" value="1"/>
</dbReference>
<name>A0A1J5T832_9ZZZZ</name>
<dbReference type="GO" id="GO:0004553">
    <property type="term" value="F:hydrolase activity, hydrolyzing O-glycosyl compounds"/>
    <property type="evidence" value="ECO:0007669"/>
    <property type="project" value="InterPro"/>
</dbReference>
<dbReference type="AlphaFoldDB" id="A0A1J5T832"/>
<accession>A0A1J5T832</accession>
<evidence type="ECO:0000313" key="3">
    <source>
        <dbReference type="EMBL" id="OIR08294.1"/>
    </source>
</evidence>
<organism evidence="3">
    <name type="scientific">mine drainage metagenome</name>
    <dbReference type="NCBI Taxonomy" id="410659"/>
    <lineage>
        <taxon>unclassified sequences</taxon>
        <taxon>metagenomes</taxon>
        <taxon>ecological metagenomes</taxon>
    </lineage>
</organism>
<dbReference type="Pfam" id="PF06452">
    <property type="entry name" value="CBM9_1"/>
    <property type="match status" value="1"/>
</dbReference>
<dbReference type="InterPro" id="IPR010502">
    <property type="entry name" value="Carb-bd_dom_fam9"/>
</dbReference>
<gene>
    <name evidence="3" type="ORF">GALL_94620</name>
</gene>
<dbReference type="Pfam" id="PF19313">
    <property type="entry name" value="DUF5916"/>
    <property type="match status" value="1"/>
</dbReference>
<dbReference type="SUPFAM" id="SSF49344">
    <property type="entry name" value="CBD9-like"/>
    <property type="match status" value="1"/>
</dbReference>
<feature type="domain" description="Carbohydrate-binding" evidence="1">
    <location>
        <begin position="63"/>
        <end position="221"/>
    </location>
</feature>
<comment type="caution">
    <text evidence="3">The sequence shown here is derived from an EMBL/GenBank/DDBJ whole genome shotgun (WGS) entry which is preliminary data.</text>
</comment>
<dbReference type="EMBL" id="MLJW01000032">
    <property type="protein sequence ID" value="OIR08294.1"/>
    <property type="molecule type" value="Genomic_DNA"/>
</dbReference>
<dbReference type="InterPro" id="IPR045670">
    <property type="entry name" value="DUF5916"/>
</dbReference>
<protein>
    <submittedName>
        <fullName evidence="3">Uncharacterized protein</fullName>
    </submittedName>
</protein>
<dbReference type="CDD" id="cd09618">
    <property type="entry name" value="CBM9_like_2"/>
    <property type="match status" value="1"/>
</dbReference>
<dbReference type="GO" id="GO:0016052">
    <property type="term" value="P:carbohydrate catabolic process"/>
    <property type="evidence" value="ECO:0007669"/>
    <property type="project" value="InterPro"/>
</dbReference>
<reference evidence="3" key="1">
    <citation type="submission" date="2016-10" db="EMBL/GenBank/DDBJ databases">
        <title>Sequence of Gallionella enrichment culture.</title>
        <authorList>
            <person name="Poehlein A."/>
            <person name="Muehling M."/>
            <person name="Daniel R."/>
        </authorList>
    </citation>
    <scope>NUCLEOTIDE SEQUENCE</scope>
</reference>
<proteinExistence type="predicted"/>
<feature type="domain" description="DUF5916" evidence="2">
    <location>
        <begin position="261"/>
        <end position="670"/>
    </location>
</feature>
<evidence type="ECO:0000259" key="1">
    <source>
        <dbReference type="Pfam" id="PF06452"/>
    </source>
</evidence>
<sequence>MPVSLLLFYYFTPQKIKLKKIFYLVSAFFITTISARAQQNDTFDSFQQEYQLHIKKTNKPIKIDGKLNEEVWSEAQPTTPFWKKFPNDEGRPTRQTEVKVTYDNKFLYIGITAYDSGKLFAQTLKRDFGHDGNDGIGIVLDPNNQHINGFFFVVSAFNGQSEDQLPLNSDGSWSWDNKWYSATKVYKDKWTVEVAIPFKTIRYTADKLVWGINFIRIDPKTNEYSTWTHVPMNFQSHDLGFTGSLIWNQPPPASGKNVVAIPYMISNLNQNKENNIPTNAKFNAGMDAKFALSSSLNLDLTINPDFSQVDVDKQVTNLSRFNIYYPEKRGFFLENSDLFARLGQGSVRPFYSRTIGLDSENNPIPILMGARLTGNINKSTRIGFMNIQTGSEGNNAPENYSAATIQHNLFQRSVIKAYLLDRENFISQTQKNANPLNAFGRNAGTEFDYSNLSGSWKAYTSFNHSYKMGIHSDNNFINGGFGYKGRHLGVNSGFVSVGTNYYTDMGYVVRINNYDALRDTTIRIGYKEIYNNIAYSFYSKTSAIHTQRINLFNDFYFNPNNSLNEHDIRLQYNLMFTNTSNIGFIVTNTLLNLLYPVSFTDSLYAPLPAAQYKFSQAFAFYQSDFRKPFSYYGQIAGGSFYNGVKKTLIMAGTYRQSAHMNVSVNFEYDNLQFPNPYGNTEIFLIAPKVEYDFSTKMFWTTFIQYNTQNNNFNINSRFQYRFKPMSDLFLVYTDNYYTTPLMQNKNRAIVFKMDYWFNM</sequence>